<keyword evidence="1" id="KW-0145">Chemotaxis</keyword>
<evidence type="ECO:0000256" key="1">
    <source>
        <dbReference type="ARBA" id="ARBA00022500"/>
    </source>
</evidence>
<name>A0A941IV23_9BACT</name>
<keyword evidence="3" id="KW-1185">Reference proteome</keyword>
<dbReference type="Gene3D" id="3.40.1550.10">
    <property type="entry name" value="CheC-like"/>
    <property type="match status" value="1"/>
</dbReference>
<dbReference type="CDD" id="cd17910">
    <property type="entry name" value="CheC_ClassII"/>
    <property type="match status" value="1"/>
</dbReference>
<dbReference type="RefSeq" id="WP_212188860.1">
    <property type="nucleotide sequence ID" value="NZ_JAGTAR010000005.1"/>
</dbReference>
<comment type="caution">
    <text evidence="2">The sequence shown here is derived from an EMBL/GenBank/DDBJ whole genome shotgun (WGS) entry which is preliminary data.</text>
</comment>
<reference evidence="2" key="2">
    <citation type="submission" date="2021-04" db="EMBL/GenBank/DDBJ databases">
        <authorList>
            <person name="Zhang T."/>
            <person name="Zhang Y."/>
            <person name="Lu D."/>
            <person name="Zuo D."/>
            <person name="Du Z."/>
        </authorList>
    </citation>
    <scope>NUCLEOTIDE SEQUENCE</scope>
    <source>
        <strain evidence="2">JR1</strain>
    </source>
</reference>
<dbReference type="InterPro" id="IPR028976">
    <property type="entry name" value="CheC-like_sf"/>
</dbReference>
<dbReference type="SUPFAM" id="SSF103039">
    <property type="entry name" value="CheC-like"/>
    <property type="match status" value="1"/>
</dbReference>
<gene>
    <name evidence="2" type="ORF">KDU71_05260</name>
</gene>
<evidence type="ECO:0008006" key="4">
    <source>
        <dbReference type="Google" id="ProtNLM"/>
    </source>
</evidence>
<dbReference type="Proteomes" id="UP000679220">
    <property type="component" value="Unassembled WGS sequence"/>
</dbReference>
<evidence type="ECO:0000313" key="2">
    <source>
        <dbReference type="EMBL" id="MBR8534961.1"/>
    </source>
</evidence>
<dbReference type="GO" id="GO:0006935">
    <property type="term" value="P:chemotaxis"/>
    <property type="evidence" value="ECO:0007669"/>
    <property type="project" value="UniProtKB-KW"/>
</dbReference>
<proteinExistence type="predicted"/>
<organism evidence="2 3">
    <name type="scientific">Carboxylicivirga sediminis</name>
    <dbReference type="NCBI Taxonomy" id="2006564"/>
    <lineage>
        <taxon>Bacteria</taxon>
        <taxon>Pseudomonadati</taxon>
        <taxon>Bacteroidota</taxon>
        <taxon>Bacteroidia</taxon>
        <taxon>Marinilabiliales</taxon>
        <taxon>Marinilabiliaceae</taxon>
        <taxon>Carboxylicivirga</taxon>
    </lineage>
</organism>
<sequence length="196" mass="21638">MELSALQLDALKELINIGVGKGASLLNRMLNKPIELKTIHVHIVDWHDDVLQEYQTKNASIVHMDFNGQINGRANLIFPNRDAIRLLGLIAPWLNVDTSISHVKKNVLTEVGNIVINGVIGSLNNVLNLHSSYTLPCYSDGALYDFFVGMGKGKFILANTQYAIEEQAIKGTLLIFLELNSFQVLGELLDNINGNA</sequence>
<dbReference type="EMBL" id="JAGTAR010000005">
    <property type="protein sequence ID" value="MBR8534961.1"/>
    <property type="molecule type" value="Genomic_DNA"/>
</dbReference>
<dbReference type="AlphaFoldDB" id="A0A941IV23"/>
<reference evidence="2" key="1">
    <citation type="journal article" date="2018" name="Int. J. Syst. Evol. Microbiol.">
        <title>Carboxylicivirga sediminis sp. nov., isolated from coastal sediment.</title>
        <authorList>
            <person name="Wang F.Q."/>
            <person name="Ren L.H."/>
            <person name="Zou R.J."/>
            <person name="Sun Y.Z."/>
            <person name="Liu X.J."/>
            <person name="Jiang F."/>
            <person name="Liu L.J."/>
        </authorList>
    </citation>
    <scope>NUCLEOTIDE SEQUENCE</scope>
    <source>
        <strain evidence="2">JR1</strain>
    </source>
</reference>
<protein>
    <recommendedName>
        <fullName evidence="4">Chemotaxis protein CheC</fullName>
    </recommendedName>
</protein>
<evidence type="ECO:0000313" key="3">
    <source>
        <dbReference type="Proteomes" id="UP000679220"/>
    </source>
</evidence>
<accession>A0A941IV23</accession>